<evidence type="ECO:0000313" key="17">
    <source>
        <dbReference type="EMBL" id="EGV60119.1"/>
    </source>
</evidence>
<dbReference type="FunFam" id="3.40.50.970:FF:000004">
    <property type="entry name" value="Transketolase"/>
    <property type="match status" value="1"/>
</dbReference>
<keyword evidence="15" id="KW-0472">Membrane</keyword>
<dbReference type="KEGG" id="cten:18249583"/>
<feature type="binding site" evidence="12">
    <location>
        <position position="186"/>
    </location>
    <ligand>
        <name>thiamine diphosphate</name>
        <dbReference type="ChEBI" id="CHEBI:58937"/>
    </ligand>
</feature>
<comment type="cofactor">
    <cofactor evidence="13">
        <name>Mg(2+)</name>
        <dbReference type="ChEBI" id="CHEBI:18420"/>
    </cofactor>
    <text evidence="13">Binds 1 Mg(2+) ion per subunit. Can also utilize other divalent metal cations, such as Ca(2+), Mn(2+) and Co(2+).</text>
</comment>
<feature type="binding site" evidence="12">
    <location>
        <position position="262"/>
    </location>
    <ligand>
        <name>thiamine diphosphate</name>
        <dbReference type="ChEBI" id="CHEBI:58937"/>
    </ligand>
</feature>
<evidence type="ECO:0000313" key="18">
    <source>
        <dbReference type="Proteomes" id="UP000000707"/>
    </source>
</evidence>
<dbReference type="InterPro" id="IPR009014">
    <property type="entry name" value="Transketo_C/PFOR_II"/>
</dbReference>
<feature type="binding site" evidence="11">
    <location>
        <position position="357"/>
    </location>
    <ligand>
        <name>substrate</name>
    </ligand>
</feature>
<feature type="binding site" evidence="12">
    <location>
        <position position="443"/>
    </location>
    <ligand>
        <name>thiamine diphosphate</name>
        <dbReference type="ChEBI" id="CHEBI:58937"/>
    </ligand>
</feature>
<dbReference type="Proteomes" id="UP000000707">
    <property type="component" value="Unassembled WGS sequence"/>
</dbReference>
<feature type="site" description="Important for catalytic activity" evidence="14">
    <location>
        <position position="262"/>
    </location>
</feature>
<comment type="catalytic activity">
    <reaction evidence="9">
        <text>D-sedoheptulose 7-phosphate + D-glyceraldehyde 3-phosphate = aldehydo-D-ribose 5-phosphate + D-xylulose 5-phosphate</text>
        <dbReference type="Rhea" id="RHEA:10508"/>
        <dbReference type="ChEBI" id="CHEBI:57483"/>
        <dbReference type="ChEBI" id="CHEBI:57737"/>
        <dbReference type="ChEBI" id="CHEBI:58273"/>
        <dbReference type="ChEBI" id="CHEBI:59776"/>
        <dbReference type="EC" id="2.2.1.1"/>
    </reaction>
</comment>
<evidence type="ECO:0000256" key="6">
    <source>
        <dbReference type="ARBA" id="ARBA00022723"/>
    </source>
</evidence>
<evidence type="ECO:0000256" key="4">
    <source>
        <dbReference type="ARBA" id="ARBA00013152"/>
    </source>
</evidence>
<dbReference type="EC" id="2.2.1.1" evidence="4"/>
<dbReference type="PROSITE" id="PS00802">
    <property type="entry name" value="TRANSKETOLASE_2"/>
    <property type="match status" value="1"/>
</dbReference>
<dbReference type="PANTHER" id="PTHR43522">
    <property type="entry name" value="TRANSKETOLASE"/>
    <property type="match status" value="1"/>
</dbReference>
<dbReference type="SUPFAM" id="SSF52518">
    <property type="entry name" value="Thiamin diphosphate-binding fold (THDP-binding)"/>
    <property type="match status" value="2"/>
</dbReference>
<dbReference type="eggNOG" id="KOG0523">
    <property type="taxonomic scope" value="Eukaryota"/>
</dbReference>
<feature type="binding site" evidence="11">
    <location>
        <position position="28"/>
    </location>
    <ligand>
        <name>substrate</name>
    </ligand>
</feature>
<feature type="domain" description="Transketolase-like pyrimidine-binding" evidence="16">
    <location>
        <begin position="354"/>
        <end position="531"/>
    </location>
</feature>
<feature type="binding site" evidence="12">
    <location>
        <begin position="115"/>
        <end position="117"/>
    </location>
    <ligand>
        <name>thiamine diphosphate</name>
        <dbReference type="ChEBI" id="CHEBI:58937"/>
    </ligand>
</feature>
<dbReference type="InterPro" id="IPR033247">
    <property type="entry name" value="Transketolase_fam"/>
</dbReference>
<dbReference type="GO" id="GO:0004802">
    <property type="term" value="F:transketolase activity"/>
    <property type="evidence" value="ECO:0007669"/>
    <property type="project" value="UniProtKB-EC"/>
</dbReference>
<feature type="binding site" evidence="11">
    <location>
        <position position="467"/>
    </location>
    <ligand>
        <name>substrate</name>
    </ligand>
</feature>
<feature type="active site" description="Proton donor" evidence="10">
    <location>
        <position position="416"/>
    </location>
</feature>
<comment type="cofactor">
    <cofactor evidence="1">
        <name>Co(2+)</name>
        <dbReference type="ChEBI" id="CHEBI:48828"/>
    </cofactor>
</comment>
<evidence type="ECO:0000256" key="8">
    <source>
        <dbReference type="ARBA" id="ARBA00023052"/>
    </source>
</evidence>
<comment type="subunit">
    <text evidence="3">Homodimer.</text>
</comment>
<keyword evidence="15" id="KW-0812">Transmembrane</keyword>
<evidence type="ECO:0000256" key="2">
    <source>
        <dbReference type="ARBA" id="ARBA00007131"/>
    </source>
</evidence>
<dbReference type="InterPro" id="IPR055152">
    <property type="entry name" value="Transketolase-like_C_2"/>
</dbReference>
<keyword evidence="5" id="KW-0808">Transferase</keyword>
<feature type="binding site" evidence="11">
    <location>
        <position position="479"/>
    </location>
    <ligand>
        <name>substrate</name>
    </ligand>
</feature>
<dbReference type="InterPro" id="IPR005474">
    <property type="entry name" value="Transketolase_N"/>
</dbReference>
<dbReference type="HOGENOM" id="CLU_009227_0_0_1"/>
<dbReference type="GeneID" id="18249583"/>
<dbReference type="PANTHER" id="PTHR43522:SF2">
    <property type="entry name" value="TRANSKETOLASE 1-RELATED"/>
    <property type="match status" value="1"/>
</dbReference>
<dbReference type="CDD" id="cd07033">
    <property type="entry name" value="TPP_PYR_DXS_TK_like"/>
    <property type="match status" value="1"/>
</dbReference>
<evidence type="ECO:0000259" key="16">
    <source>
        <dbReference type="SMART" id="SM00861"/>
    </source>
</evidence>
<dbReference type="STRING" id="590646.G3BBY9"/>
<feature type="binding site" evidence="12">
    <location>
        <position position="157"/>
    </location>
    <ligand>
        <name>thiamine diphosphate</name>
        <dbReference type="ChEBI" id="CHEBI:58937"/>
    </ligand>
</feature>
<feature type="binding site" evidence="11">
    <location>
        <position position="475"/>
    </location>
    <ligand>
        <name>substrate</name>
    </ligand>
</feature>
<name>G3BBY9_CANTC</name>
<dbReference type="SMART" id="SM00861">
    <property type="entry name" value="Transket_pyr"/>
    <property type="match status" value="1"/>
</dbReference>
<accession>G3BBY9</accession>
<dbReference type="GO" id="GO:0046872">
    <property type="term" value="F:metal ion binding"/>
    <property type="evidence" value="ECO:0007669"/>
    <property type="project" value="UniProtKB-KW"/>
</dbReference>
<evidence type="ECO:0000256" key="10">
    <source>
        <dbReference type="PIRSR" id="PIRSR605478-1"/>
    </source>
</evidence>
<feature type="binding site" evidence="13">
    <location>
        <position position="188"/>
    </location>
    <ligand>
        <name>Mg(2+)</name>
        <dbReference type="ChEBI" id="CHEBI:18420"/>
    </ligand>
</feature>
<reference evidence="17 18" key="1">
    <citation type="journal article" date="2011" name="Proc. Natl. Acad. Sci. U.S.A.">
        <title>Comparative genomics of xylose-fermenting fungi for enhanced biofuel production.</title>
        <authorList>
            <person name="Wohlbach D.J."/>
            <person name="Kuo A."/>
            <person name="Sato T.K."/>
            <person name="Potts K.M."/>
            <person name="Salamov A.A."/>
            <person name="LaButti K.M."/>
            <person name="Sun H."/>
            <person name="Clum A."/>
            <person name="Pangilinan J.L."/>
            <person name="Lindquist E.A."/>
            <person name="Lucas S."/>
            <person name="Lapidus A."/>
            <person name="Jin M."/>
            <person name="Gunawan C."/>
            <person name="Balan V."/>
            <person name="Dale B.E."/>
            <person name="Jeffries T.W."/>
            <person name="Zinkel R."/>
            <person name="Barry K.W."/>
            <person name="Grigoriev I.V."/>
            <person name="Gasch A.P."/>
        </authorList>
    </citation>
    <scope>NUCLEOTIDE SEQUENCE [LARGE SCALE GENOMIC DNA]</scope>
    <source>
        <strain evidence="18">ATCC 10573 / BCRC 21748 / CBS 615 / JCM 9827 / NBRC 10315 / NRRL Y-1498 / VKM Y-70</strain>
    </source>
</reference>
<dbReference type="Pfam" id="PF00456">
    <property type="entry name" value="Transketolase_N"/>
    <property type="match status" value="1"/>
</dbReference>
<dbReference type="InterPro" id="IPR020826">
    <property type="entry name" value="Transketolase_BS"/>
</dbReference>
<keyword evidence="8 12" id="KW-0786">Thiamine pyrophosphate</keyword>
<evidence type="ECO:0000256" key="5">
    <source>
        <dbReference type="ARBA" id="ARBA00022679"/>
    </source>
</evidence>
<evidence type="ECO:0000256" key="15">
    <source>
        <dbReference type="SAM" id="Phobius"/>
    </source>
</evidence>
<comment type="cofactor">
    <cofactor evidence="12">
        <name>thiamine diphosphate</name>
        <dbReference type="ChEBI" id="CHEBI:58937"/>
    </cofactor>
    <text evidence="12">Binds 1 thiamine pyrophosphate per subunit. During the reaction, the substrate forms a covalent intermediate with the cofactor.</text>
</comment>
<dbReference type="FunFam" id="3.40.50.920:FF:000003">
    <property type="entry name" value="Transketolase"/>
    <property type="match status" value="1"/>
</dbReference>
<dbReference type="InterPro" id="IPR005478">
    <property type="entry name" value="Transketolase_bac-like"/>
</dbReference>
<dbReference type="Pfam" id="PF02779">
    <property type="entry name" value="Transket_pyr"/>
    <property type="match status" value="1"/>
</dbReference>
<comment type="similarity">
    <text evidence="2">Belongs to the transketolase family.</text>
</comment>
<evidence type="ECO:0000256" key="9">
    <source>
        <dbReference type="ARBA" id="ARBA00049473"/>
    </source>
</evidence>
<evidence type="ECO:0000256" key="11">
    <source>
        <dbReference type="PIRSR" id="PIRSR605478-2"/>
    </source>
</evidence>
<evidence type="ECO:0000256" key="12">
    <source>
        <dbReference type="PIRSR" id="PIRSR605478-3"/>
    </source>
</evidence>
<evidence type="ECO:0000256" key="1">
    <source>
        <dbReference type="ARBA" id="ARBA00001941"/>
    </source>
</evidence>
<feature type="binding site" evidence="13">
    <location>
        <position position="186"/>
    </location>
    <ligand>
        <name>Mg(2+)</name>
        <dbReference type="ChEBI" id="CHEBI:18420"/>
    </ligand>
</feature>
<keyword evidence="6 13" id="KW-0479">Metal-binding</keyword>
<dbReference type="FunFam" id="3.40.50.970:FF:000003">
    <property type="entry name" value="Transketolase"/>
    <property type="match status" value="1"/>
</dbReference>
<evidence type="ECO:0000256" key="7">
    <source>
        <dbReference type="ARBA" id="ARBA00022842"/>
    </source>
</evidence>
<protein>
    <recommendedName>
        <fullName evidence="4">transketolase</fullName>
        <ecNumber evidence="4">2.2.1.1</ecNumber>
    </recommendedName>
</protein>
<keyword evidence="18" id="KW-1185">Reference proteome</keyword>
<dbReference type="GO" id="GO:0005634">
    <property type="term" value="C:nucleus"/>
    <property type="evidence" value="ECO:0007669"/>
    <property type="project" value="TreeGrafter"/>
</dbReference>
<feature type="binding site" evidence="11">
    <location>
        <position position="384"/>
    </location>
    <ligand>
        <name>substrate</name>
    </ligand>
</feature>
<dbReference type="GO" id="GO:0006098">
    <property type="term" value="P:pentose-phosphate shunt"/>
    <property type="evidence" value="ECO:0007669"/>
    <property type="project" value="TreeGrafter"/>
</dbReference>
<dbReference type="InterPro" id="IPR005475">
    <property type="entry name" value="Transketolase-like_Pyr-bd"/>
</dbReference>
<feature type="binding site" evidence="11">
    <location>
        <position position="262"/>
    </location>
    <ligand>
        <name>substrate</name>
    </ligand>
</feature>
<feature type="binding site" evidence="12">
    <location>
        <position position="67"/>
    </location>
    <ligand>
        <name>thiamine diphosphate</name>
        <dbReference type="ChEBI" id="CHEBI:58937"/>
    </ligand>
</feature>
<dbReference type="GO" id="GO:0005829">
    <property type="term" value="C:cytosol"/>
    <property type="evidence" value="ECO:0007669"/>
    <property type="project" value="TreeGrafter"/>
</dbReference>
<dbReference type="SUPFAM" id="SSF52922">
    <property type="entry name" value="TK C-terminal domain-like"/>
    <property type="match status" value="1"/>
</dbReference>
<feature type="transmembrane region" description="Helical" evidence="15">
    <location>
        <begin position="61"/>
        <end position="81"/>
    </location>
</feature>
<dbReference type="OrthoDB" id="10267175at2759"/>
<evidence type="ECO:0000256" key="14">
    <source>
        <dbReference type="PIRSR" id="PIRSR605478-5"/>
    </source>
</evidence>
<feature type="site" description="Important for catalytic activity" evidence="14">
    <location>
        <position position="28"/>
    </location>
</feature>
<keyword evidence="15" id="KW-1133">Transmembrane helix</keyword>
<dbReference type="NCBIfam" id="TIGR00232">
    <property type="entry name" value="tktlase_bact"/>
    <property type="match status" value="1"/>
</dbReference>
<gene>
    <name evidence="17" type="ORF">CANTEDRAFT_131980</name>
</gene>
<dbReference type="Gene3D" id="3.40.50.920">
    <property type="match status" value="1"/>
</dbReference>
<dbReference type="InterPro" id="IPR029061">
    <property type="entry name" value="THDP-binding"/>
</dbReference>
<proteinExistence type="inferred from homology"/>
<organism evidence="18">
    <name type="scientific">Candida tenuis (strain ATCC 10573 / BCRC 21748 / CBS 615 / JCM 9827 / NBRC 10315 / NRRL Y-1498 / VKM Y-70)</name>
    <name type="common">Yeast</name>
    <name type="synonym">Yamadazyma tenuis</name>
    <dbReference type="NCBI Taxonomy" id="590646"/>
    <lineage>
        <taxon>Eukaryota</taxon>
        <taxon>Fungi</taxon>
        <taxon>Dikarya</taxon>
        <taxon>Ascomycota</taxon>
        <taxon>Saccharomycotina</taxon>
        <taxon>Pichiomycetes</taxon>
        <taxon>Debaryomycetaceae</taxon>
        <taxon>Yamadazyma</taxon>
    </lineage>
</organism>
<evidence type="ECO:0000256" key="3">
    <source>
        <dbReference type="ARBA" id="ARBA00011738"/>
    </source>
</evidence>
<dbReference type="Pfam" id="PF22613">
    <property type="entry name" value="Transketolase_C_1"/>
    <property type="match status" value="1"/>
</dbReference>
<keyword evidence="7 13" id="KW-0460">Magnesium</keyword>
<dbReference type="AlphaFoldDB" id="G3BBY9"/>
<dbReference type="EMBL" id="GL996528">
    <property type="protein sequence ID" value="EGV60119.1"/>
    <property type="molecule type" value="Genomic_DNA"/>
</dbReference>
<evidence type="ECO:0000256" key="13">
    <source>
        <dbReference type="PIRSR" id="PIRSR605478-4"/>
    </source>
</evidence>
<dbReference type="Gene3D" id="3.40.50.970">
    <property type="match status" value="2"/>
</dbReference>
<feature type="binding site" evidence="13">
    <location>
        <position position="156"/>
    </location>
    <ligand>
        <name>Mg(2+)</name>
        <dbReference type="ChEBI" id="CHEBI:18420"/>
    </ligand>
</feature>
<feature type="binding site" evidence="11">
    <location>
        <position position="526"/>
    </location>
    <ligand>
        <name>substrate</name>
    </ligand>
</feature>
<sequence>MTKDIDQLSINTIKTLAVDSVSAANSGHPGAPLALATLAHAIFQKTKFTPNHPKWPNRDRFVLSNGHACALLYSILFLYGFDYTLDDLKNFRQLNSKTPGHPETPHCPGVEVTTGPLGQGIANAVGIALAQKQFAATYNKPDYPIADARTFCIVGDGCLMEGISSEASSLAGHLQLGNLTVFWDSNKISIDGSTDLAFTEDVPERYRAYGWHVIDVDEENPSLSTLSKAIDEASKVTDKPTFVKIKTTIGIGSEQAGTAAVHGAPLKPDDVKHLKKAIGFDPEQSFVVPSEVTDYFKKSVESKDKQYVEWQKLFKDYSHHYPELAEEINRREDGRLPPDWERFLPSYKPSDKAAATRKLSETVLGALTPVIPELIGGAADLTPSTLTRTQNAVDFQPPSTGLGDYSGRYIRFGVREHAMGAMMNGIAAFGSNFKVFGGTFLNFVSYAAGAVRLSAISQLPIIWVGTHDSVGLGEDGPTHQPIETLAHLRAIPNLSVWRPADGNEVSAAYKAAISSVSTPHVLALTRQGVPHLEGSSIEKASKGGYVLVEAQDPDIILVSSGSEVSIAVEAAKLLGKNGTRARVVSMPSFFAFDQQSEKYRFSVLPDGVPILSIEVMSPFGWSNYSHVQFGVSRFGFSAKYTDIYDYLEFTPEGISSRANKTIDFYKGSKLLSPLSKPFYPQSFDLFTHGR</sequence>
<dbReference type="CDD" id="cd02012">
    <property type="entry name" value="TPP_TK"/>
    <property type="match status" value="1"/>
</dbReference>